<comment type="caution">
    <text evidence="1">The sequence shown here is derived from an EMBL/GenBank/DDBJ whole genome shotgun (WGS) entry which is preliminary data.</text>
</comment>
<dbReference type="RefSeq" id="WP_106194108.1">
    <property type="nucleotide sequence ID" value="NZ_PVTF01000015.1"/>
</dbReference>
<gene>
    <name evidence="1" type="ORF">CLV43_11528</name>
</gene>
<dbReference type="Proteomes" id="UP000239494">
    <property type="component" value="Unassembled WGS sequence"/>
</dbReference>
<dbReference type="SUPFAM" id="SSF89372">
    <property type="entry name" value="Fucose-specific lectin"/>
    <property type="match status" value="2"/>
</dbReference>
<proteinExistence type="predicted"/>
<dbReference type="Gene3D" id="2.120.10.70">
    <property type="entry name" value="Fucose-specific lectin"/>
    <property type="match status" value="1"/>
</dbReference>
<evidence type="ECO:0008006" key="3">
    <source>
        <dbReference type="Google" id="ProtNLM"/>
    </source>
</evidence>
<organism evidence="1 2">
    <name type="scientific">Umezawaea tangerina</name>
    <dbReference type="NCBI Taxonomy" id="84725"/>
    <lineage>
        <taxon>Bacteria</taxon>
        <taxon>Bacillati</taxon>
        <taxon>Actinomycetota</taxon>
        <taxon>Actinomycetes</taxon>
        <taxon>Pseudonocardiales</taxon>
        <taxon>Pseudonocardiaceae</taxon>
        <taxon>Umezawaea</taxon>
    </lineage>
</organism>
<accession>A0A2T0SMW0</accession>
<dbReference type="OrthoDB" id="9815928at2"/>
<sequence>MQGGDKTAQVLAVTRGGGLYHAEGSWAGFGRIGTGHHGPVAGTVGAVVADRLHAVAVTRTGGLLHAVRGSGGAWGRFADVKSYTGNPGAVADVAATSVDDGLALVVRTATGGVFGTTRRDDGSWAGLAYLKGLAGDPGFVTDLAVAAAGGGLHVLVATNRGRLCHAIRLPDGSWRPFRDVGPHDGRVAAAGVGGEVHVLAHAVDRVGHLVWRADGTWSDGAEVDPGAPVADLAAAGVGDDLHVLATTAAGRLVHAVRYADGSWAGFAATGEPDRVARASIT</sequence>
<dbReference type="AlphaFoldDB" id="A0A2T0SMW0"/>
<reference evidence="1 2" key="1">
    <citation type="submission" date="2018-03" db="EMBL/GenBank/DDBJ databases">
        <title>Genomic Encyclopedia of Archaeal and Bacterial Type Strains, Phase II (KMG-II): from individual species to whole genera.</title>
        <authorList>
            <person name="Goeker M."/>
        </authorList>
    </citation>
    <scope>NUCLEOTIDE SEQUENCE [LARGE SCALE GENOMIC DNA]</scope>
    <source>
        <strain evidence="1 2">DSM 44720</strain>
    </source>
</reference>
<dbReference type="EMBL" id="PVTF01000015">
    <property type="protein sequence ID" value="PRY34752.1"/>
    <property type="molecule type" value="Genomic_DNA"/>
</dbReference>
<name>A0A2T0SMW0_9PSEU</name>
<evidence type="ECO:0000313" key="2">
    <source>
        <dbReference type="Proteomes" id="UP000239494"/>
    </source>
</evidence>
<protein>
    <recommendedName>
        <fullName evidence="3">Regulator of Chromosome Condensation (RCC1) repeat protein</fullName>
    </recommendedName>
</protein>
<keyword evidence="2" id="KW-1185">Reference proteome</keyword>
<evidence type="ECO:0000313" key="1">
    <source>
        <dbReference type="EMBL" id="PRY34752.1"/>
    </source>
</evidence>